<dbReference type="Proteomes" id="UP001283361">
    <property type="component" value="Unassembled WGS sequence"/>
</dbReference>
<dbReference type="AlphaFoldDB" id="A0AAE0ZK66"/>
<evidence type="ECO:0000313" key="1">
    <source>
        <dbReference type="EMBL" id="KAK3770964.1"/>
    </source>
</evidence>
<gene>
    <name evidence="1" type="ORF">RRG08_029054</name>
</gene>
<protein>
    <submittedName>
        <fullName evidence="1">Uncharacterized protein</fullName>
    </submittedName>
</protein>
<accession>A0AAE0ZK66</accession>
<proteinExistence type="predicted"/>
<sequence>MRLAVHNAWRFFLVTRAKAYFSGSPHENHRPALPKPEAVPWYISPQCLTEQSSRVEKDVLRASEHVALPTSSLSCSGQALYVRQSGTSCIATLVLGEGRAAKSRPQTLPRITAWFKSVANAKTCVNATHPQYSDLITRQGSADSARPQTGGSLEWKVPAEFRAVRPTTKAPVINLGTRGILDTVVKKIQIARERKVKDPYHL</sequence>
<dbReference type="EMBL" id="JAWDGP010003779">
    <property type="protein sequence ID" value="KAK3770964.1"/>
    <property type="molecule type" value="Genomic_DNA"/>
</dbReference>
<comment type="caution">
    <text evidence="1">The sequence shown here is derived from an EMBL/GenBank/DDBJ whole genome shotgun (WGS) entry which is preliminary data.</text>
</comment>
<name>A0AAE0ZK66_9GAST</name>
<reference evidence="1" key="1">
    <citation type="journal article" date="2023" name="G3 (Bethesda)">
        <title>A reference genome for the long-term kleptoplast-retaining sea slug Elysia crispata morphotype clarki.</title>
        <authorList>
            <person name="Eastman K.E."/>
            <person name="Pendleton A.L."/>
            <person name="Shaikh M.A."/>
            <person name="Suttiyut T."/>
            <person name="Ogas R."/>
            <person name="Tomko P."/>
            <person name="Gavelis G."/>
            <person name="Widhalm J.R."/>
            <person name="Wisecaver J.H."/>
        </authorList>
    </citation>
    <scope>NUCLEOTIDE SEQUENCE</scope>
    <source>
        <strain evidence="1">ECLA1</strain>
    </source>
</reference>
<organism evidence="1 2">
    <name type="scientific">Elysia crispata</name>
    <name type="common">lettuce slug</name>
    <dbReference type="NCBI Taxonomy" id="231223"/>
    <lineage>
        <taxon>Eukaryota</taxon>
        <taxon>Metazoa</taxon>
        <taxon>Spiralia</taxon>
        <taxon>Lophotrochozoa</taxon>
        <taxon>Mollusca</taxon>
        <taxon>Gastropoda</taxon>
        <taxon>Heterobranchia</taxon>
        <taxon>Euthyneura</taxon>
        <taxon>Panpulmonata</taxon>
        <taxon>Sacoglossa</taxon>
        <taxon>Placobranchoidea</taxon>
        <taxon>Plakobranchidae</taxon>
        <taxon>Elysia</taxon>
    </lineage>
</organism>
<evidence type="ECO:0000313" key="2">
    <source>
        <dbReference type="Proteomes" id="UP001283361"/>
    </source>
</evidence>
<keyword evidence="2" id="KW-1185">Reference proteome</keyword>